<sequence>MITINYLKTIYIRFQYNKHDIINNDSYIIDVVENDHMIMYKDEITIEIARFKQLIDAVEYVKWLCDNK</sequence>
<proteinExistence type="predicted"/>
<accession>A0A495RJ78</accession>
<evidence type="ECO:0000313" key="2">
    <source>
        <dbReference type="Proteomes" id="UP000278542"/>
    </source>
</evidence>
<comment type="caution">
    <text evidence="1">The sequence shown here is derived from an EMBL/GenBank/DDBJ whole genome shotgun (WGS) entry which is preliminary data.</text>
</comment>
<dbReference type="AlphaFoldDB" id="A0A495RJ78"/>
<dbReference type="EMBL" id="RBWY01000001">
    <property type="protein sequence ID" value="RKS87350.1"/>
    <property type="molecule type" value="Genomic_DNA"/>
</dbReference>
<gene>
    <name evidence="1" type="ORF">DES39_0571</name>
</gene>
<reference evidence="1 2" key="1">
    <citation type="submission" date="2018-10" db="EMBL/GenBank/DDBJ databases">
        <title>Genomic Encyclopedia of Type Strains, Phase IV (KMG-IV): sequencing the most valuable type-strain genomes for metagenomic binning, comparative biology and taxonomic classification.</title>
        <authorList>
            <person name="Goeker M."/>
        </authorList>
    </citation>
    <scope>NUCLEOTIDE SEQUENCE [LARGE SCALE GENOMIC DNA]</scope>
    <source>
        <strain evidence="1 2">DSM 22228</strain>
    </source>
</reference>
<dbReference type="Proteomes" id="UP000278542">
    <property type="component" value="Unassembled WGS sequence"/>
</dbReference>
<name>A0A495RJ78_9GAMM</name>
<evidence type="ECO:0000313" key="1">
    <source>
        <dbReference type="EMBL" id="RKS87350.1"/>
    </source>
</evidence>
<keyword evidence="2" id="KW-1185">Reference proteome</keyword>
<protein>
    <submittedName>
        <fullName evidence="1">Uncharacterized protein</fullName>
    </submittedName>
</protein>
<organism evidence="1 2">
    <name type="scientific">Orbus hercynius</name>
    <dbReference type="NCBI Taxonomy" id="593135"/>
    <lineage>
        <taxon>Bacteria</taxon>
        <taxon>Pseudomonadati</taxon>
        <taxon>Pseudomonadota</taxon>
        <taxon>Gammaproteobacteria</taxon>
        <taxon>Orbales</taxon>
        <taxon>Orbaceae</taxon>
        <taxon>Orbus</taxon>
    </lineage>
</organism>